<accession>A0A068WVB0</accession>
<dbReference type="Proteomes" id="UP000492820">
    <property type="component" value="Unassembled WGS sequence"/>
</dbReference>
<feature type="region of interest" description="Disordered" evidence="1">
    <location>
        <begin position="1"/>
        <end position="21"/>
    </location>
</feature>
<reference evidence="4" key="3">
    <citation type="submission" date="2020-10" db="UniProtKB">
        <authorList>
            <consortium name="WormBaseParasite"/>
        </authorList>
    </citation>
    <scope>IDENTIFICATION</scope>
</reference>
<feature type="compositionally biased region" description="Polar residues" evidence="1">
    <location>
        <begin position="7"/>
        <end position="21"/>
    </location>
</feature>
<evidence type="ECO:0000313" key="3">
    <source>
        <dbReference type="Proteomes" id="UP000492820"/>
    </source>
</evidence>
<evidence type="ECO:0000313" key="2">
    <source>
        <dbReference type="EMBL" id="CDS22405.1"/>
    </source>
</evidence>
<evidence type="ECO:0000313" key="4">
    <source>
        <dbReference type="WBParaSite" id="EgrG_000361100"/>
    </source>
</evidence>
<organism evidence="2">
    <name type="scientific">Echinococcus granulosus</name>
    <name type="common">Hydatid tapeworm</name>
    <dbReference type="NCBI Taxonomy" id="6210"/>
    <lineage>
        <taxon>Eukaryota</taxon>
        <taxon>Metazoa</taxon>
        <taxon>Spiralia</taxon>
        <taxon>Lophotrochozoa</taxon>
        <taxon>Platyhelminthes</taxon>
        <taxon>Cestoda</taxon>
        <taxon>Eucestoda</taxon>
        <taxon>Cyclophyllidea</taxon>
        <taxon>Taeniidae</taxon>
        <taxon>Echinococcus</taxon>
        <taxon>Echinococcus granulosus group</taxon>
    </lineage>
</organism>
<protein>
    <submittedName>
        <fullName evidence="4">Secreted protein</fullName>
    </submittedName>
</protein>
<evidence type="ECO:0000256" key="1">
    <source>
        <dbReference type="SAM" id="MobiDB-lite"/>
    </source>
</evidence>
<sequence>MLGVASGLTTTASREATQTLPTPILLPNTHWTRLRMAKRSDPTHHEGCNILRSRLPTTSGVVLGEKKMESKHCQFDFLGNLTK</sequence>
<proteinExistence type="predicted"/>
<dbReference type="AlphaFoldDB" id="A0A068WVB0"/>
<gene>
    <name evidence="2" type="ORF">EgrG_000361100</name>
</gene>
<name>A0A068WVB0_ECHGR</name>
<dbReference type="EMBL" id="LK028586">
    <property type="protein sequence ID" value="CDS22405.1"/>
    <property type="molecule type" value="Genomic_DNA"/>
</dbReference>
<reference evidence="2 3" key="1">
    <citation type="journal article" date="2013" name="Nature">
        <title>The genomes of four tapeworm species reveal adaptations to parasitism.</title>
        <authorList>
            <person name="Tsai I.J."/>
            <person name="Zarowiecki M."/>
            <person name="Holroyd N."/>
            <person name="Garciarrubio A."/>
            <person name="Sanchez-Flores A."/>
            <person name="Brooks K.L."/>
            <person name="Tracey A."/>
            <person name="Bobes R.J."/>
            <person name="Fragoso G."/>
            <person name="Sciutto E."/>
            <person name="Aslett M."/>
            <person name="Beasley H."/>
            <person name="Bennett H.M."/>
            <person name="Cai J."/>
            <person name="Camicia F."/>
            <person name="Clark R."/>
            <person name="Cucher M."/>
            <person name="De Silva N."/>
            <person name="Day T.A."/>
            <person name="Deplazes P."/>
            <person name="Estrada K."/>
            <person name="Fernandez C."/>
            <person name="Holland P.W."/>
            <person name="Hou J."/>
            <person name="Hu S."/>
            <person name="Huckvale T."/>
            <person name="Hung S.S."/>
            <person name="Kamenetzky L."/>
            <person name="Keane J.A."/>
            <person name="Kiss F."/>
            <person name="Koziol U."/>
            <person name="Lambert O."/>
            <person name="Liu K."/>
            <person name="Luo X."/>
            <person name="Luo Y."/>
            <person name="Macchiaroli N."/>
            <person name="Nichol S."/>
            <person name="Paps J."/>
            <person name="Parkinson J."/>
            <person name="Pouchkina-Stantcheva N."/>
            <person name="Riddiford N."/>
            <person name="Rosenzvit M."/>
            <person name="Salinas G."/>
            <person name="Wasmuth J.D."/>
            <person name="Zamanian M."/>
            <person name="Zheng Y."/>
            <person name="Cai X."/>
            <person name="Soberon X."/>
            <person name="Olson P.D."/>
            <person name="Laclette J.P."/>
            <person name="Brehm K."/>
            <person name="Berriman M."/>
            <person name="Garciarrubio A."/>
            <person name="Bobes R.J."/>
            <person name="Fragoso G."/>
            <person name="Sanchez-Flores A."/>
            <person name="Estrada K."/>
            <person name="Cevallos M.A."/>
            <person name="Morett E."/>
            <person name="Gonzalez V."/>
            <person name="Portillo T."/>
            <person name="Ochoa-Leyva A."/>
            <person name="Jose M.V."/>
            <person name="Sciutto E."/>
            <person name="Landa A."/>
            <person name="Jimenez L."/>
            <person name="Valdes V."/>
            <person name="Carrero J.C."/>
            <person name="Larralde C."/>
            <person name="Morales-Montor J."/>
            <person name="Limon-Lason J."/>
            <person name="Soberon X."/>
            <person name="Laclette J.P."/>
        </authorList>
    </citation>
    <scope>NUCLEOTIDE SEQUENCE [LARGE SCALE GENOMIC DNA]</scope>
</reference>
<dbReference type="WBParaSite" id="EgrG_000361100">
    <property type="protein sequence ID" value="EgrG_000361100"/>
    <property type="gene ID" value="EgrG_000361100"/>
</dbReference>
<reference evidence="2" key="2">
    <citation type="submission" date="2014-06" db="EMBL/GenBank/DDBJ databases">
        <authorList>
            <person name="Aslett M."/>
        </authorList>
    </citation>
    <scope>NUCLEOTIDE SEQUENCE</scope>
</reference>